<evidence type="ECO:0000256" key="1">
    <source>
        <dbReference type="SAM" id="MobiDB-lite"/>
    </source>
</evidence>
<evidence type="ECO:0000313" key="4">
    <source>
        <dbReference type="Proteomes" id="UP001652700"/>
    </source>
</evidence>
<feature type="compositionally biased region" description="Basic and acidic residues" evidence="1">
    <location>
        <begin position="59"/>
        <end position="68"/>
    </location>
</feature>
<reference evidence="3" key="1">
    <citation type="submission" date="2025-05" db="UniProtKB">
        <authorList>
            <consortium name="EnsemblMetazoa"/>
        </authorList>
    </citation>
    <scope>IDENTIFICATION</scope>
</reference>
<feature type="compositionally biased region" description="Acidic residues" evidence="1">
    <location>
        <begin position="49"/>
        <end position="58"/>
    </location>
</feature>
<dbReference type="RefSeq" id="XP_050511170.1">
    <property type="nucleotide sequence ID" value="XM_050655213.1"/>
</dbReference>
<dbReference type="InterPro" id="IPR012337">
    <property type="entry name" value="RNaseH-like_sf"/>
</dbReference>
<dbReference type="Proteomes" id="UP001652700">
    <property type="component" value="Unplaced"/>
</dbReference>
<name>A0ABM5KLU4_DIAVI</name>
<evidence type="ECO:0000313" key="3">
    <source>
        <dbReference type="EnsemblMetazoa" id="XP_050511170.1"/>
    </source>
</evidence>
<dbReference type="PANTHER" id="PTHR45749">
    <property type="match status" value="1"/>
</dbReference>
<feature type="compositionally biased region" description="Basic and acidic residues" evidence="1">
    <location>
        <begin position="10"/>
        <end position="24"/>
    </location>
</feature>
<organism evidence="3 4">
    <name type="scientific">Diabrotica virgifera virgifera</name>
    <name type="common">western corn rootworm</name>
    <dbReference type="NCBI Taxonomy" id="50390"/>
    <lineage>
        <taxon>Eukaryota</taxon>
        <taxon>Metazoa</taxon>
        <taxon>Ecdysozoa</taxon>
        <taxon>Arthropoda</taxon>
        <taxon>Hexapoda</taxon>
        <taxon>Insecta</taxon>
        <taxon>Pterygota</taxon>
        <taxon>Neoptera</taxon>
        <taxon>Endopterygota</taxon>
        <taxon>Coleoptera</taxon>
        <taxon>Polyphaga</taxon>
        <taxon>Cucujiformia</taxon>
        <taxon>Chrysomeloidea</taxon>
        <taxon>Chrysomelidae</taxon>
        <taxon>Galerucinae</taxon>
        <taxon>Diabroticina</taxon>
        <taxon>Diabroticites</taxon>
        <taxon>Diabrotica</taxon>
    </lineage>
</organism>
<sequence length="632" mass="72352">MGPKKPSGSEFKKIRNRKEQDNKKLASALGNWLKNENTSNNPGPSEPQIQDEEEDDEEVHGRETHTEDFCKSNMVLEDPTSHITPIEIDTNLEESSGNCSSHQIEYEDPRKWLTNFRLDTVRCTIVEKGPQMINLENHMFPCSDDGQRFSQKWVYKTLPNGENVKRQWLLYSQSKDVLFCFPCLLFSKDDKKDKSVFSNIEEGFNDWRHLHPCIVNHERSILHRDSYILWKELEIGLKTYKYVDAGHQKLIQAETDKWTNILKCFVDVILHCARNNLALRGGWDLIGDSNCGVFLSTLELISHYNPQLAKHIETVKHGKNVTSYFSPLIQNEVIDLLGSNVRSETLRKIKRAKYFSIMFDCTPDTAHLEQMSQVIRYVTTEDGKCSVEESFVDFIITHQKTGRGISQEILERLKTDDLDIQNCRGQGFDNGSNMAGKYESVQAHISQLNDLATFVPCAVHSLNLVGVHAAEVSVMMTTFFGKVLDFFKFFSSFTSRWEALLGCLNTTLKRHCDTRWSSRRQAVTSLKNGLTSVYKILISMTDRDNDWNADTVSGAMKVLKQIDFEFVSLLEMWSDILVSVDCTNKALQGKGTTLDVASSLLLGLAKKVEEMRKEGVFFVKNFWKMLKLRVTL</sequence>
<dbReference type="Pfam" id="PF14291">
    <property type="entry name" value="DUF4371"/>
    <property type="match status" value="1"/>
</dbReference>
<evidence type="ECO:0000259" key="2">
    <source>
        <dbReference type="Pfam" id="PF14291"/>
    </source>
</evidence>
<dbReference type="SUPFAM" id="SSF53098">
    <property type="entry name" value="Ribonuclease H-like"/>
    <property type="match status" value="1"/>
</dbReference>
<proteinExistence type="predicted"/>
<protein>
    <recommendedName>
        <fullName evidence="2">DUF4371 domain-containing protein</fullName>
    </recommendedName>
</protein>
<accession>A0ABM5KLU4</accession>
<feature type="region of interest" description="Disordered" evidence="1">
    <location>
        <begin position="1"/>
        <end position="68"/>
    </location>
</feature>
<feature type="compositionally biased region" description="Polar residues" evidence="1">
    <location>
        <begin position="34"/>
        <end position="43"/>
    </location>
</feature>
<dbReference type="InterPro" id="IPR025398">
    <property type="entry name" value="DUF4371"/>
</dbReference>
<dbReference type="EnsemblMetazoa" id="XM_050655213.1">
    <property type="protein sequence ID" value="XP_050511170.1"/>
    <property type="gene ID" value="LOC126887619"/>
</dbReference>
<keyword evidence="4" id="KW-1185">Reference proteome</keyword>
<dbReference type="PANTHER" id="PTHR45749:SF33">
    <property type="entry name" value="ZINC FINGER MYM-TYPE PROTEIN 1"/>
    <property type="match status" value="1"/>
</dbReference>
<dbReference type="GeneID" id="126887619"/>
<feature type="domain" description="DUF4371" evidence="2">
    <location>
        <begin position="259"/>
        <end position="439"/>
    </location>
</feature>